<evidence type="ECO:0000259" key="3">
    <source>
        <dbReference type="PROSITE" id="PS50001"/>
    </source>
</evidence>
<proteinExistence type="predicted"/>
<keyword evidence="4" id="KW-0808">Transferase</keyword>
<dbReference type="GO" id="GO:0005737">
    <property type="term" value="C:cytoplasm"/>
    <property type="evidence" value="ECO:0007669"/>
    <property type="project" value="TreeGrafter"/>
</dbReference>
<dbReference type="Gene3D" id="3.30.505.10">
    <property type="entry name" value="SH2 domain"/>
    <property type="match status" value="1"/>
</dbReference>
<reference evidence="4 5" key="1">
    <citation type="journal article" date="2018" name="Sci. Rep.">
        <title>Genomic signatures of local adaptation to the degree of environmental predictability in rotifers.</title>
        <authorList>
            <person name="Franch-Gras L."/>
            <person name="Hahn C."/>
            <person name="Garcia-Roger E.M."/>
            <person name="Carmona M.J."/>
            <person name="Serra M."/>
            <person name="Gomez A."/>
        </authorList>
    </citation>
    <scope>NUCLEOTIDE SEQUENCE [LARGE SCALE GENOMIC DNA]</scope>
    <source>
        <strain evidence="4">HYR1</strain>
    </source>
</reference>
<dbReference type="OrthoDB" id="28230at2759"/>
<dbReference type="PANTHER" id="PTHR19969">
    <property type="entry name" value="SH2-SH3 ADAPTOR PROTEIN-RELATED"/>
    <property type="match status" value="1"/>
</dbReference>
<evidence type="ECO:0000256" key="2">
    <source>
        <dbReference type="PROSITE-ProRule" id="PRU00191"/>
    </source>
</evidence>
<dbReference type="SMART" id="SM00252">
    <property type="entry name" value="SH2"/>
    <property type="match status" value="1"/>
</dbReference>
<feature type="domain" description="SH2" evidence="3">
    <location>
        <begin position="135"/>
        <end position="227"/>
    </location>
</feature>
<dbReference type="PRINTS" id="PR00401">
    <property type="entry name" value="SH2DOMAIN"/>
</dbReference>
<dbReference type="GO" id="GO:0030971">
    <property type="term" value="F:receptor tyrosine kinase binding"/>
    <property type="evidence" value="ECO:0007669"/>
    <property type="project" value="TreeGrafter"/>
</dbReference>
<dbReference type="AlphaFoldDB" id="A0A3M7QT83"/>
<dbReference type="GO" id="GO:0016477">
    <property type="term" value="P:cell migration"/>
    <property type="evidence" value="ECO:0007669"/>
    <property type="project" value="TreeGrafter"/>
</dbReference>
<comment type="caution">
    <text evidence="4">The sequence shown here is derived from an EMBL/GenBank/DDBJ whole genome shotgun (WGS) entry which is preliminary data.</text>
</comment>
<evidence type="ECO:0000313" key="4">
    <source>
        <dbReference type="EMBL" id="RNA14493.1"/>
    </source>
</evidence>
<dbReference type="GO" id="GO:0007167">
    <property type="term" value="P:enzyme-linked receptor protein signaling pathway"/>
    <property type="evidence" value="ECO:0007669"/>
    <property type="project" value="TreeGrafter"/>
</dbReference>
<evidence type="ECO:0000256" key="1">
    <source>
        <dbReference type="ARBA" id="ARBA00022999"/>
    </source>
</evidence>
<protein>
    <submittedName>
        <fullName evidence="4">Tyrosine-kinase</fullName>
    </submittedName>
</protein>
<gene>
    <name evidence="4" type="ORF">BpHYR1_033019</name>
</gene>
<dbReference type="GO" id="GO:0035591">
    <property type="term" value="F:signaling adaptor activity"/>
    <property type="evidence" value="ECO:0007669"/>
    <property type="project" value="TreeGrafter"/>
</dbReference>
<keyword evidence="4" id="KW-0418">Kinase</keyword>
<name>A0A3M7QT83_BRAPC</name>
<dbReference type="InterPro" id="IPR000980">
    <property type="entry name" value="SH2"/>
</dbReference>
<dbReference type="InterPro" id="IPR036860">
    <property type="entry name" value="SH2_dom_sf"/>
</dbReference>
<sequence>MLLNTKAFKTQVEITRRLDNRCTMFVGNKNNQQIDQTYVDNWMTVHLNCDWDEFEEYKKHEPLLYNLHTLIHWIMGNSLINQPKLYSSSYGCSNVVYSTAKFFKSTESYQTIPKTSNHDLNSSKSLVDSLEANPWYFGHMKRMEAEKLLVHPQNKQGSFLIRESEGNNHAFSLSIRGKDSVKHYRIRRDHDSKYFISNRVMFTSLHELVAYYCKKANGLCTELRVPCYAESQKLESSPDSSHH</sequence>
<evidence type="ECO:0000313" key="5">
    <source>
        <dbReference type="Proteomes" id="UP000276133"/>
    </source>
</evidence>
<dbReference type="GO" id="GO:0016301">
    <property type="term" value="F:kinase activity"/>
    <property type="evidence" value="ECO:0007669"/>
    <property type="project" value="UniProtKB-KW"/>
</dbReference>
<dbReference type="InterPro" id="IPR051184">
    <property type="entry name" value="Tyrosine-phos_adapter"/>
</dbReference>
<keyword evidence="5" id="KW-1185">Reference proteome</keyword>
<keyword evidence="1 2" id="KW-0727">SH2 domain</keyword>
<dbReference type="PROSITE" id="PS50001">
    <property type="entry name" value="SH2"/>
    <property type="match status" value="1"/>
</dbReference>
<organism evidence="4 5">
    <name type="scientific">Brachionus plicatilis</name>
    <name type="common">Marine rotifer</name>
    <name type="synonym">Brachionus muelleri</name>
    <dbReference type="NCBI Taxonomy" id="10195"/>
    <lineage>
        <taxon>Eukaryota</taxon>
        <taxon>Metazoa</taxon>
        <taxon>Spiralia</taxon>
        <taxon>Gnathifera</taxon>
        <taxon>Rotifera</taxon>
        <taxon>Eurotatoria</taxon>
        <taxon>Monogononta</taxon>
        <taxon>Pseudotrocha</taxon>
        <taxon>Ploima</taxon>
        <taxon>Brachionidae</taxon>
        <taxon>Brachionus</taxon>
    </lineage>
</organism>
<dbReference type="EMBL" id="REGN01005169">
    <property type="protein sequence ID" value="RNA14493.1"/>
    <property type="molecule type" value="Genomic_DNA"/>
</dbReference>
<dbReference type="STRING" id="10195.A0A3M7QT83"/>
<dbReference type="PANTHER" id="PTHR19969:SF19">
    <property type="entry name" value="SH2 DOMAIN-CONTAINING PROTEIN"/>
    <property type="match status" value="1"/>
</dbReference>
<dbReference type="Proteomes" id="UP000276133">
    <property type="component" value="Unassembled WGS sequence"/>
</dbReference>
<accession>A0A3M7QT83</accession>
<dbReference type="SMR" id="A0A3M7QT83"/>
<dbReference type="SUPFAM" id="SSF55550">
    <property type="entry name" value="SH2 domain"/>
    <property type="match status" value="1"/>
</dbReference>
<dbReference type="Pfam" id="PF00017">
    <property type="entry name" value="SH2"/>
    <property type="match status" value="1"/>
</dbReference>